<evidence type="ECO:0000313" key="3">
    <source>
        <dbReference type="Proteomes" id="UP000637578"/>
    </source>
</evidence>
<evidence type="ECO:0000313" key="2">
    <source>
        <dbReference type="EMBL" id="GGM41745.1"/>
    </source>
</evidence>
<feature type="region of interest" description="Disordered" evidence="1">
    <location>
        <begin position="49"/>
        <end position="76"/>
    </location>
</feature>
<comment type="caution">
    <text evidence="2">The sequence shown here is derived from an EMBL/GenBank/DDBJ whole genome shotgun (WGS) entry which is preliminary data.</text>
</comment>
<sequence length="76" mass="7871">MPRTAMPATQEDPTSPSDAGRGTTDFSPSSRWAGSNAVENAATLMEFVAAPHTPKQGPGNTHPYNTVATPTTLNSA</sequence>
<proteinExistence type="predicted"/>
<dbReference type="Proteomes" id="UP000637578">
    <property type="component" value="Unassembled WGS sequence"/>
</dbReference>
<name>A0A8J3CB48_9PSEU</name>
<evidence type="ECO:0000256" key="1">
    <source>
        <dbReference type="SAM" id="MobiDB-lite"/>
    </source>
</evidence>
<feature type="compositionally biased region" description="Polar residues" evidence="1">
    <location>
        <begin position="24"/>
        <end position="33"/>
    </location>
</feature>
<reference evidence="2" key="2">
    <citation type="submission" date="2020-09" db="EMBL/GenBank/DDBJ databases">
        <authorList>
            <person name="Sun Q."/>
            <person name="Zhou Y."/>
        </authorList>
    </citation>
    <scope>NUCLEOTIDE SEQUENCE</scope>
    <source>
        <strain evidence="2">CGMCC 4.5737</strain>
    </source>
</reference>
<accession>A0A8J3CB48</accession>
<gene>
    <name evidence="2" type="ORF">GCM10012275_10900</name>
</gene>
<keyword evidence="3" id="KW-1185">Reference proteome</keyword>
<protein>
    <submittedName>
        <fullName evidence="2">Uncharacterized protein</fullName>
    </submittedName>
</protein>
<feature type="region of interest" description="Disordered" evidence="1">
    <location>
        <begin position="1"/>
        <end position="34"/>
    </location>
</feature>
<dbReference type="AlphaFoldDB" id="A0A8J3CB48"/>
<feature type="compositionally biased region" description="Polar residues" evidence="1">
    <location>
        <begin position="58"/>
        <end position="76"/>
    </location>
</feature>
<dbReference type="EMBL" id="BMMK01000003">
    <property type="protein sequence ID" value="GGM41745.1"/>
    <property type="molecule type" value="Genomic_DNA"/>
</dbReference>
<organism evidence="2 3">
    <name type="scientific">Longimycelium tulufanense</name>
    <dbReference type="NCBI Taxonomy" id="907463"/>
    <lineage>
        <taxon>Bacteria</taxon>
        <taxon>Bacillati</taxon>
        <taxon>Actinomycetota</taxon>
        <taxon>Actinomycetes</taxon>
        <taxon>Pseudonocardiales</taxon>
        <taxon>Pseudonocardiaceae</taxon>
        <taxon>Longimycelium</taxon>
    </lineage>
</organism>
<reference evidence="2" key="1">
    <citation type="journal article" date="2014" name="Int. J. Syst. Evol. Microbiol.">
        <title>Complete genome sequence of Corynebacterium casei LMG S-19264T (=DSM 44701T), isolated from a smear-ripened cheese.</title>
        <authorList>
            <consortium name="US DOE Joint Genome Institute (JGI-PGF)"/>
            <person name="Walter F."/>
            <person name="Albersmeier A."/>
            <person name="Kalinowski J."/>
            <person name="Ruckert C."/>
        </authorList>
    </citation>
    <scope>NUCLEOTIDE SEQUENCE</scope>
    <source>
        <strain evidence="2">CGMCC 4.5737</strain>
    </source>
</reference>